<comment type="caution">
    <text evidence="3">The sequence shown here is derived from an EMBL/GenBank/DDBJ whole genome shotgun (WGS) entry which is preliminary data.</text>
</comment>
<feature type="compositionally biased region" description="Low complexity" evidence="2">
    <location>
        <begin position="265"/>
        <end position="287"/>
    </location>
</feature>
<gene>
    <name evidence="3" type="ORF">Taro_045274</name>
</gene>
<evidence type="ECO:0000313" key="3">
    <source>
        <dbReference type="EMBL" id="MQM12357.1"/>
    </source>
</evidence>
<feature type="compositionally biased region" description="Polar residues" evidence="2">
    <location>
        <begin position="232"/>
        <end position="247"/>
    </location>
</feature>
<sequence>MSLQMSGSITYNGHRLNEFVPQRTEAYVSQQDSHVGELTVRETLEFARQCQGVGFNYELARRENIAGIKPDGDLDLFMKVTMQIYLGICFEPSTTPCGHRCPEWKNVADFLLHLRRISNNIGTSYQQYWFGDCYGPKSFAGLNQGVSSLPLKGWPLTGIDQLRPSLGPQVQKPFLPSQNQFQLLAPQQQHQFLAQAQAQGSIGNTPNSGDMDPRRFRVLPHGSVNGKDGQPAGNNGSIGSPMQSSSPKVRPDQAEYLMMMKMAAQMQQPSPQPSQDQLLQQQQQQLQ</sequence>
<dbReference type="InterPro" id="IPR027417">
    <property type="entry name" value="P-loop_NTPase"/>
</dbReference>
<protein>
    <submittedName>
        <fullName evidence="3">Uncharacterized protein</fullName>
    </submittedName>
</protein>
<organism evidence="3 4">
    <name type="scientific">Colocasia esculenta</name>
    <name type="common">Wild taro</name>
    <name type="synonym">Arum esculentum</name>
    <dbReference type="NCBI Taxonomy" id="4460"/>
    <lineage>
        <taxon>Eukaryota</taxon>
        <taxon>Viridiplantae</taxon>
        <taxon>Streptophyta</taxon>
        <taxon>Embryophyta</taxon>
        <taxon>Tracheophyta</taxon>
        <taxon>Spermatophyta</taxon>
        <taxon>Magnoliopsida</taxon>
        <taxon>Liliopsida</taxon>
        <taxon>Araceae</taxon>
        <taxon>Aroideae</taxon>
        <taxon>Colocasieae</taxon>
        <taxon>Colocasia</taxon>
    </lineage>
</organism>
<evidence type="ECO:0000256" key="2">
    <source>
        <dbReference type="SAM" id="MobiDB-lite"/>
    </source>
</evidence>
<keyword evidence="4" id="KW-1185">Reference proteome</keyword>
<name>A0A843WW75_COLES</name>
<evidence type="ECO:0000313" key="4">
    <source>
        <dbReference type="Proteomes" id="UP000652761"/>
    </source>
</evidence>
<dbReference type="EMBL" id="NMUH01005283">
    <property type="protein sequence ID" value="MQM12357.1"/>
    <property type="molecule type" value="Genomic_DNA"/>
</dbReference>
<dbReference type="Proteomes" id="UP000652761">
    <property type="component" value="Unassembled WGS sequence"/>
</dbReference>
<dbReference type="PANTHER" id="PTHR19241">
    <property type="entry name" value="ATP-BINDING CASSETTE TRANSPORTER"/>
    <property type="match status" value="1"/>
</dbReference>
<evidence type="ECO:0000256" key="1">
    <source>
        <dbReference type="ARBA" id="ARBA00022448"/>
    </source>
</evidence>
<keyword evidence="1" id="KW-0813">Transport</keyword>
<reference evidence="3" key="1">
    <citation type="submission" date="2017-07" db="EMBL/GenBank/DDBJ databases">
        <title>Taro Niue Genome Assembly and Annotation.</title>
        <authorList>
            <person name="Atibalentja N."/>
            <person name="Keating K."/>
            <person name="Fields C.J."/>
        </authorList>
    </citation>
    <scope>NUCLEOTIDE SEQUENCE</scope>
    <source>
        <strain evidence="3">Niue_2</strain>
        <tissue evidence="3">Leaf</tissue>
    </source>
</reference>
<dbReference type="OrthoDB" id="682083at2759"/>
<feature type="region of interest" description="Disordered" evidence="2">
    <location>
        <begin position="192"/>
        <end position="287"/>
    </location>
</feature>
<proteinExistence type="predicted"/>
<accession>A0A843WW75</accession>
<dbReference type="Gene3D" id="3.40.50.300">
    <property type="entry name" value="P-loop containing nucleotide triphosphate hydrolases"/>
    <property type="match status" value="1"/>
</dbReference>
<dbReference type="AlphaFoldDB" id="A0A843WW75"/>